<dbReference type="EMBL" id="JBHRSK010000002">
    <property type="protein sequence ID" value="MFC2966863.1"/>
    <property type="molecule type" value="Genomic_DNA"/>
</dbReference>
<accession>A0ABV7AC25</accession>
<name>A0ABV7AC25_9RHOB</name>
<sequence>MTMTEPMPQSAERSSHLSPLKAASDEELRKIISEAKALLDARENDRKRDAIAKIKALAKEHGLDVAIDHQKRKRGRPKTAQGG</sequence>
<evidence type="ECO:0008006" key="4">
    <source>
        <dbReference type="Google" id="ProtNLM"/>
    </source>
</evidence>
<evidence type="ECO:0000313" key="2">
    <source>
        <dbReference type="EMBL" id="MFC2966863.1"/>
    </source>
</evidence>
<keyword evidence="3" id="KW-1185">Reference proteome</keyword>
<feature type="region of interest" description="Disordered" evidence="1">
    <location>
        <begin position="1"/>
        <end position="22"/>
    </location>
</feature>
<organism evidence="2 3">
    <name type="scientific">Acidimangrovimonas pyrenivorans</name>
    <dbReference type="NCBI Taxonomy" id="2030798"/>
    <lineage>
        <taxon>Bacteria</taxon>
        <taxon>Pseudomonadati</taxon>
        <taxon>Pseudomonadota</taxon>
        <taxon>Alphaproteobacteria</taxon>
        <taxon>Rhodobacterales</taxon>
        <taxon>Paracoccaceae</taxon>
        <taxon>Acidimangrovimonas</taxon>
    </lineage>
</organism>
<reference evidence="3" key="1">
    <citation type="journal article" date="2019" name="Int. J. Syst. Evol. Microbiol.">
        <title>The Global Catalogue of Microorganisms (GCM) 10K type strain sequencing project: providing services to taxonomists for standard genome sequencing and annotation.</title>
        <authorList>
            <consortium name="The Broad Institute Genomics Platform"/>
            <consortium name="The Broad Institute Genome Sequencing Center for Infectious Disease"/>
            <person name="Wu L."/>
            <person name="Ma J."/>
        </authorList>
    </citation>
    <scope>NUCLEOTIDE SEQUENCE [LARGE SCALE GENOMIC DNA]</scope>
    <source>
        <strain evidence="3">KCTC 62192</strain>
    </source>
</reference>
<dbReference type="RefSeq" id="WP_377831487.1">
    <property type="nucleotide sequence ID" value="NZ_JBHRSK010000002.1"/>
</dbReference>
<gene>
    <name evidence="2" type="ORF">ACFOES_02040</name>
</gene>
<protein>
    <recommendedName>
        <fullName evidence="4">H-NS histone family protein</fullName>
    </recommendedName>
</protein>
<proteinExistence type="predicted"/>
<dbReference type="Proteomes" id="UP001595443">
    <property type="component" value="Unassembled WGS sequence"/>
</dbReference>
<evidence type="ECO:0000256" key="1">
    <source>
        <dbReference type="SAM" id="MobiDB-lite"/>
    </source>
</evidence>
<comment type="caution">
    <text evidence="2">The sequence shown here is derived from an EMBL/GenBank/DDBJ whole genome shotgun (WGS) entry which is preliminary data.</text>
</comment>
<evidence type="ECO:0000313" key="3">
    <source>
        <dbReference type="Proteomes" id="UP001595443"/>
    </source>
</evidence>